<organism evidence="1">
    <name type="scientific">Cucumis melo</name>
    <name type="common">Muskmelon</name>
    <dbReference type="NCBI Taxonomy" id="3656"/>
    <lineage>
        <taxon>Eukaryota</taxon>
        <taxon>Viridiplantae</taxon>
        <taxon>Streptophyta</taxon>
        <taxon>Embryophyta</taxon>
        <taxon>Tracheophyta</taxon>
        <taxon>Spermatophyta</taxon>
        <taxon>Magnoliopsida</taxon>
        <taxon>eudicotyledons</taxon>
        <taxon>Gunneridae</taxon>
        <taxon>Pentapetalae</taxon>
        <taxon>rosids</taxon>
        <taxon>fabids</taxon>
        <taxon>Cucurbitales</taxon>
        <taxon>Cucurbitaceae</taxon>
        <taxon>Benincaseae</taxon>
        <taxon>Cucumis</taxon>
    </lineage>
</organism>
<proteinExistence type="predicted"/>
<evidence type="ECO:0000313" key="1">
    <source>
        <dbReference type="EnsemblPlants" id="MELO3C033086.2.1"/>
    </source>
</evidence>
<dbReference type="Gramene" id="MELO3C033086.2.1">
    <property type="protein sequence ID" value="MELO3C033086.2.1"/>
    <property type="gene ID" value="MELO3C033086.2"/>
</dbReference>
<accession>A0A9I9EGB2</accession>
<reference evidence="1" key="1">
    <citation type="submission" date="2023-03" db="UniProtKB">
        <authorList>
            <consortium name="EnsemblPlants"/>
        </authorList>
    </citation>
    <scope>IDENTIFICATION</scope>
</reference>
<protein>
    <submittedName>
        <fullName evidence="1">Uncharacterized protein</fullName>
    </submittedName>
</protein>
<sequence>MTLYEENPGESHKGETQLNLSIFFKFGVYQNTQRTLKFQGVFGVFD</sequence>
<dbReference type="EnsemblPlants" id="MELO3C033086.2.1">
    <property type="protein sequence ID" value="MELO3C033086.2.1"/>
    <property type="gene ID" value="MELO3C033086.2"/>
</dbReference>
<name>A0A9I9EGB2_CUCME</name>
<dbReference type="AlphaFoldDB" id="A0A9I9EGB2"/>